<reference evidence="2 3" key="1">
    <citation type="submission" date="2022-01" db="EMBL/GenBank/DDBJ databases">
        <title>Labilibaculum sp. nov, a marine bacterium isolated from Antarctica.</title>
        <authorList>
            <person name="Dai W."/>
        </authorList>
    </citation>
    <scope>NUCLEOTIDE SEQUENCE [LARGE SCALE GENOMIC DNA]</scope>
    <source>
        <strain evidence="2 3">DW002</strain>
    </source>
</reference>
<evidence type="ECO:0000256" key="1">
    <source>
        <dbReference type="SAM" id="Phobius"/>
    </source>
</evidence>
<protein>
    <submittedName>
        <fullName evidence="2">Uncharacterized protein</fullName>
    </submittedName>
</protein>
<keyword evidence="1" id="KW-1133">Transmembrane helix</keyword>
<comment type="caution">
    <text evidence="2">The sequence shown here is derived from an EMBL/GenBank/DDBJ whole genome shotgun (WGS) entry which is preliminary data.</text>
</comment>
<proteinExistence type="predicted"/>
<feature type="transmembrane region" description="Helical" evidence="1">
    <location>
        <begin position="7"/>
        <end position="26"/>
    </location>
</feature>
<dbReference type="EMBL" id="JAKJSC010000004">
    <property type="protein sequence ID" value="MDE5419561.1"/>
    <property type="molecule type" value="Genomic_DNA"/>
</dbReference>
<keyword evidence="1" id="KW-0812">Transmembrane</keyword>
<accession>A0ABT5VVW6</accession>
<evidence type="ECO:0000313" key="2">
    <source>
        <dbReference type="EMBL" id="MDE5419561.1"/>
    </source>
</evidence>
<dbReference type="Proteomes" id="UP001528920">
    <property type="component" value="Unassembled WGS sequence"/>
</dbReference>
<dbReference type="RefSeq" id="WP_275110891.1">
    <property type="nucleotide sequence ID" value="NZ_JAKJSC010000004.1"/>
</dbReference>
<evidence type="ECO:0000313" key="3">
    <source>
        <dbReference type="Proteomes" id="UP001528920"/>
    </source>
</evidence>
<keyword evidence="3" id="KW-1185">Reference proteome</keyword>
<sequence length="56" mass="6491">MKKKKIIFDLLFVLISAIFLTVLNHYGLLEKYVGYALIPLLAAYFIGQQVEKKFIN</sequence>
<keyword evidence="1" id="KW-0472">Membrane</keyword>
<gene>
    <name evidence="2" type="ORF">L3049_16325</name>
</gene>
<name>A0ABT5VVW6_9BACT</name>
<organism evidence="2 3">
    <name type="scientific">Paralabilibaculum antarcticum</name>
    <dbReference type="NCBI Taxonomy" id="2912572"/>
    <lineage>
        <taxon>Bacteria</taxon>
        <taxon>Pseudomonadati</taxon>
        <taxon>Bacteroidota</taxon>
        <taxon>Bacteroidia</taxon>
        <taxon>Marinilabiliales</taxon>
        <taxon>Marinifilaceae</taxon>
        <taxon>Paralabilibaculum</taxon>
    </lineage>
</organism>